<dbReference type="Gene3D" id="3.20.20.70">
    <property type="entry name" value="Aldolase class I"/>
    <property type="match status" value="1"/>
</dbReference>
<keyword evidence="2" id="KW-0560">Oxidoreductase</keyword>
<reference evidence="4 5" key="1">
    <citation type="submission" date="2015-03" db="EMBL/GenBank/DDBJ databases">
        <title>Genome Sequence of Kiloniella spongiae MEBiC09566, isolated from a marine sponge.</title>
        <authorList>
            <person name="Shao Z."/>
            <person name="Wang L."/>
            <person name="Li X."/>
        </authorList>
    </citation>
    <scope>NUCLEOTIDE SEQUENCE [LARGE SCALE GENOMIC DNA]</scope>
    <source>
        <strain evidence="4 5">MEBiC09566</strain>
    </source>
</reference>
<dbReference type="Pfam" id="PF00724">
    <property type="entry name" value="Oxidored_FMN"/>
    <property type="match status" value="1"/>
</dbReference>
<dbReference type="PATRIC" id="fig|1489064.4.peg.63"/>
<evidence type="ECO:0000313" key="4">
    <source>
        <dbReference type="EMBL" id="KLN59786.1"/>
    </source>
</evidence>
<proteinExistence type="predicted"/>
<dbReference type="STRING" id="1489064.WH96_15470"/>
<dbReference type="Proteomes" id="UP000035444">
    <property type="component" value="Unassembled WGS sequence"/>
</dbReference>
<dbReference type="GO" id="GO:0010181">
    <property type="term" value="F:FMN binding"/>
    <property type="evidence" value="ECO:0007669"/>
    <property type="project" value="InterPro"/>
</dbReference>
<dbReference type="PANTHER" id="PTHR43656:SF2">
    <property type="entry name" value="BINDING OXIDOREDUCTASE, PUTATIVE (AFU_ORTHOLOGUE AFUA_2G08260)-RELATED"/>
    <property type="match status" value="1"/>
</dbReference>
<comment type="caution">
    <text evidence="4">The sequence shown here is derived from an EMBL/GenBank/DDBJ whole genome shotgun (WGS) entry which is preliminary data.</text>
</comment>
<keyword evidence="1" id="KW-0285">Flavoprotein</keyword>
<feature type="domain" description="NADH:flavin oxidoreductase/NADH oxidase N-terminal" evidence="3">
    <location>
        <begin position="8"/>
        <end position="341"/>
    </location>
</feature>
<dbReference type="InterPro" id="IPR013785">
    <property type="entry name" value="Aldolase_TIM"/>
</dbReference>
<dbReference type="SUPFAM" id="SSF51395">
    <property type="entry name" value="FMN-linked oxidoreductases"/>
    <property type="match status" value="1"/>
</dbReference>
<sequence>MDMSVKQLFQSGTLGNLILKNRFVLAPMTRISATATGDVGPLMTKYYKGFARGGFGAVITEGVYTDRAYSQGYKGQPGIADASQQESWKKLIHKVKGEDTKIIMQLMHAGALSQFNGFSSETCGPSAVLPKGEQMAFYHGRGGYVRPKEMTSEEIKIAISGFVNAAQRAQDAGVDGIEIHGANGYLLDQFLTDYTNIRKDEYGGDVISRLRLTSEIIERVREKVGKTFTLGVRISQAKVNDFEHKWRGQIEDAQTIFTGIAKTGVSYIHTTEFLATAPAFNSGSSLAKLAREFSGLPVIANGGLNSPDQAMDMIKTEQAQFVAIGKGALAAPDLPKRILKEEPLPEFDFAMLMPIADIKVSELSTVNNG</sequence>
<evidence type="ECO:0000259" key="3">
    <source>
        <dbReference type="Pfam" id="PF00724"/>
    </source>
</evidence>
<dbReference type="InterPro" id="IPR051799">
    <property type="entry name" value="NADH_flavin_oxidoreductase"/>
</dbReference>
<dbReference type="InterPro" id="IPR001155">
    <property type="entry name" value="OxRdtase_FMN_N"/>
</dbReference>
<dbReference type="OrthoDB" id="9784632at2"/>
<name>A0A0H2MC52_9PROT</name>
<keyword evidence="5" id="KW-1185">Reference proteome</keyword>
<dbReference type="AlphaFoldDB" id="A0A0H2MC52"/>
<protein>
    <recommendedName>
        <fullName evidence="3">NADH:flavin oxidoreductase/NADH oxidase N-terminal domain-containing protein</fullName>
    </recommendedName>
</protein>
<gene>
    <name evidence="4" type="ORF">WH96_15470</name>
</gene>
<accession>A0A0H2MC52</accession>
<evidence type="ECO:0000313" key="5">
    <source>
        <dbReference type="Proteomes" id="UP000035444"/>
    </source>
</evidence>
<dbReference type="GO" id="GO:0016491">
    <property type="term" value="F:oxidoreductase activity"/>
    <property type="evidence" value="ECO:0007669"/>
    <property type="project" value="UniProtKB-KW"/>
</dbReference>
<dbReference type="CDD" id="cd02803">
    <property type="entry name" value="OYE_like_FMN_family"/>
    <property type="match status" value="1"/>
</dbReference>
<evidence type="ECO:0000256" key="2">
    <source>
        <dbReference type="ARBA" id="ARBA00023002"/>
    </source>
</evidence>
<organism evidence="4 5">
    <name type="scientific">Kiloniella spongiae</name>
    <dbReference type="NCBI Taxonomy" id="1489064"/>
    <lineage>
        <taxon>Bacteria</taxon>
        <taxon>Pseudomonadati</taxon>
        <taxon>Pseudomonadota</taxon>
        <taxon>Alphaproteobacteria</taxon>
        <taxon>Rhodospirillales</taxon>
        <taxon>Kiloniellaceae</taxon>
        <taxon>Kiloniella</taxon>
    </lineage>
</organism>
<dbReference type="PANTHER" id="PTHR43656">
    <property type="entry name" value="BINDING OXIDOREDUCTASE, PUTATIVE (AFU_ORTHOLOGUE AFUA_2G08260)-RELATED"/>
    <property type="match status" value="1"/>
</dbReference>
<dbReference type="EMBL" id="LAQL01000010">
    <property type="protein sequence ID" value="KLN59786.1"/>
    <property type="molecule type" value="Genomic_DNA"/>
</dbReference>
<evidence type="ECO:0000256" key="1">
    <source>
        <dbReference type="ARBA" id="ARBA00022630"/>
    </source>
</evidence>